<reference evidence="14 15" key="1">
    <citation type="submission" date="2024-10" db="EMBL/GenBank/DDBJ databases">
        <title>The Natural Products Discovery Center: Release of the First 8490 Sequenced Strains for Exploring Actinobacteria Biosynthetic Diversity.</title>
        <authorList>
            <person name="Kalkreuter E."/>
            <person name="Kautsar S.A."/>
            <person name="Yang D."/>
            <person name="Bader C.D."/>
            <person name="Teijaro C.N."/>
            <person name="Fluegel L."/>
            <person name="Davis C.M."/>
            <person name="Simpson J.R."/>
            <person name="Lauterbach L."/>
            <person name="Steele A.D."/>
            <person name="Gui C."/>
            <person name="Meng S."/>
            <person name="Li G."/>
            <person name="Viehrig K."/>
            <person name="Ye F."/>
            <person name="Su P."/>
            <person name="Kiefer A.F."/>
            <person name="Nichols A."/>
            <person name="Cepeda A.J."/>
            <person name="Yan W."/>
            <person name="Fan B."/>
            <person name="Jiang Y."/>
            <person name="Adhikari A."/>
            <person name="Zheng C.-J."/>
            <person name="Schuster L."/>
            <person name="Cowan T.M."/>
            <person name="Smanski M.J."/>
            <person name="Chevrette M.G."/>
            <person name="De Carvalho L.P.S."/>
            <person name="Shen B."/>
        </authorList>
    </citation>
    <scope>NUCLEOTIDE SEQUENCE [LARGE SCALE GENOMIC DNA]</scope>
    <source>
        <strain evidence="14 15">NPDC093086</strain>
    </source>
</reference>
<evidence type="ECO:0000256" key="1">
    <source>
        <dbReference type="ARBA" id="ARBA00004191"/>
    </source>
</evidence>
<keyword evidence="2" id="KW-0134">Cell wall</keyword>
<dbReference type="InterPro" id="IPR005528">
    <property type="entry name" value="ChpA-H"/>
</dbReference>
<dbReference type="PROSITE" id="PS51884">
    <property type="entry name" value="CHAPLIN"/>
    <property type="match status" value="2"/>
</dbReference>
<feature type="domain" description="Chaplin" evidence="13">
    <location>
        <begin position="125"/>
        <end position="165"/>
    </location>
</feature>
<evidence type="ECO:0000256" key="6">
    <source>
        <dbReference type="ARBA" id="ARBA00023087"/>
    </source>
</evidence>
<evidence type="ECO:0000256" key="4">
    <source>
        <dbReference type="ARBA" id="ARBA00022729"/>
    </source>
</evidence>
<organism evidence="14 15">
    <name type="scientific">Streptomyces ardesiacus</name>
    <dbReference type="NCBI Taxonomy" id="285564"/>
    <lineage>
        <taxon>Bacteria</taxon>
        <taxon>Bacillati</taxon>
        <taxon>Actinomycetota</taxon>
        <taxon>Actinomycetes</taxon>
        <taxon>Kitasatosporales</taxon>
        <taxon>Streptomycetaceae</taxon>
        <taxon>Streptomyces</taxon>
    </lineage>
</organism>
<feature type="domain" description="Gram-positive cocci surface proteins LPxTG" evidence="12">
    <location>
        <begin position="229"/>
        <end position="264"/>
    </location>
</feature>
<evidence type="ECO:0000259" key="13">
    <source>
        <dbReference type="PROSITE" id="PS51884"/>
    </source>
</evidence>
<name>A0ABW8HC93_9ACTN</name>
<keyword evidence="3" id="KW-0964">Secreted</keyword>
<dbReference type="RefSeq" id="WP_350890175.1">
    <property type="nucleotide sequence ID" value="NZ_JBEOTR010000005.1"/>
</dbReference>
<accession>A0ABW8HC93</accession>
<protein>
    <submittedName>
        <fullName evidence="14">LAXTG-anchored chaplin ChpA</fullName>
    </submittedName>
</protein>
<comment type="caution">
    <text evidence="14">The sequence shown here is derived from an EMBL/GenBank/DDBJ whole genome shotgun (WGS) entry which is preliminary data.</text>
</comment>
<evidence type="ECO:0000256" key="10">
    <source>
        <dbReference type="SAM" id="Phobius"/>
    </source>
</evidence>
<evidence type="ECO:0000256" key="7">
    <source>
        <dbReference type="ARBA" id="ARBA00023088"/>
    </source>
</evidence>
<proteinExistence type="predicted"/>
<gene>
    <name evidence="14" type="primary">chpA</name>
    <name evidence="14" type="ORF">ACIQFM_18895</name>
</gene>
<keyword evidence="15" id="KW-1185">Reference proteome</keyword>
<evidence type="ECO:0000256" key="11">
    <source>
        <dbReference type="SAM" id="SignalP"/>
    </source>
</evidence>
<keyword evidence="10" id="KW-0472">Membrane</keyword>
<feature type="compositionally biased region" description="Low complexity" evidence="9">
    <location>
        <begin position="103"/>
        <end position="122"/>
    </location>
</feature>
<evidence type="ECO:0000313" key="14">
    <source>
        <dbReference type="EMBL" id="MFJ6038315.1"/>
    </source>
</evidence>
<keyword evidence="10" id="KW-1133">Transmembrane helix</keyword>
<feature type="transmembrane region" description="Helical" evidence="10">
    <location>
        <begin position="236"/>
        <end position="255"/>
    </location>
</feature>
<dbReference type="Pfam" id="PF03777">
    <property type="entry name" value="ChpA-C"/>
    <property type="match status" value="2"/>
</dbReference>
<feature type="compositionally biased region" description="Gly residues" evidence="9">
    <location>
        <begin position="90"/>
        <end position="99"/>
    </location>
</feature>
<feature type="region of interest" description="Disordered" evidence="9">
    <location>
        <begin position="79"/>
        <end position="134"/>
    </location>
</feature>
<evidence type="ECO:0000256" key="5">
    <source>
        <dbReference type="ARBA" id="ARBA00022889"/>
    </source>
</evidence>
<evidence type="ECO:0000259" key="12">
    <source>
        <dbReference type="PROSITE" id="PS50847"/>
    </source>
</evidence>
<sequence length="264" mass="25966">MRQTLSRGMVAAAAATGILSLCGSPALADSHADGAAKNSPGAVSGNALQAPVDVPVNVCGNSVDVIAALNPAFGNACENASDEQTDGHGSDGGYGNDDGGYGDDTSSSGSSSSSGSHADGTTEGSPGVGSGNSAQIPVDVPVNLCGNSIGVVSALNPVFGNKCENEAQEPPGYGEEEPPPPTTPPGYGEEEPPPPTHEEPPPPSEEKPPPPVHEEHTPPAPQTERPPALAETGSDGTLGAAAAGAVLIAGGAILYRRGRAAVGR</sequence>
<feature type="compositionally biased region" description="Basic and acidic residues" evidence="9">
    <location>
        <begin position="196"/>
        <end position="217"/>
    </location>
</feature>
<keyword evidence="4 11" id="KW-0732">Signal</keyword>
<evidence type="ECO:0000256" key="2">
    <source>
        <dbReference type="ARBA" id="ARBA00022512"/>
    </source>
</evidence>
<evidence type="ECO:0000256" key="9">
    <source>
        <dbReference type="SAM" id="MobiDB-lite"/>
    </source>
</evidence>
<evidence type="ECO:0000256" key="8">
    <source>
        <dbReference type="PROSITE-ProRule" id="PRU01232"/>
    </source>
</evidence>
<keyword evidence="10" id="KW-0812">Transmembrane</keyword>
<comment type="subcellular location">
    <subcellularLocation>
        <location evidence="1">Secreted</location>
        <location evidence="1">Cell wall</location>
    </subcellularLocation>
</comment>
<evidence type="ECO:0000256" key="3">
    <source>
        <dbReference type="ARBA" id="ARBA00022525"/>
    </source>
</evidence>
<dbReference type="InterPro" id="IPR019931">
    <property type="entry name" value="LPXTG_anchor"/>
</dbReference>
<feature type="signal peptide" evidence="11">
    <location>
        <begin position="1"/>
        <end position="28"/>
    </location>
</feature>
<dbReference type="NCBIfam" id="TIGR01167">
    <property type="entry name" value="LPXTG_anchor"/>
    <property type="match status" value="1"/>
</dbReference>
<dbReference type="EMBL" id="JBIVPC010000009">
    <property type="protein sequence ID" value="MFJ6038315.1"/>
    <property type="molecule type" value="Genomic_DNA"/>
</dbReference>
<dbReference type="PROSITE" id="PS50847">
    <property type="entry name" value="GRAM_POS_ANCHORING"/>
    <property type="match status" value="1"/>
</dbReference>
<keyword evidence="7" id="KW-0572">Peptidoglycan-anchor</keyword>
<keyword evidence="5" id="KW-0130">Cell adhesion</keyword>
<feature type="region of interest" description="Disordered" evidence="9">
    <location>
        <begin position="163"/>
        <end position="236"/>
    </location>
</feature>
<feature type="chain" id="PRO_5045341420" evidence="11">
    <location>
        <begin position="29"/>
        <end position="264"/>
    </location>
</feature>
<evidence type="ECO:0000313" key="15">
    <source>
        <dbReference type="Proteomes" id="UP001617907"/>
    </source>
</evidence>
<keyword evidence="6 8" id="KW-0034">Amyloid</keyword>
<feature type="domain" description="Chaplin" evidence="13">
    <location>
        <begin position="39"/>
        <end position="79"/>
    </location>
</feature>
<dbReference type="Proteomes" id="UP001617907">
    <property type="component" value="Unassembled WGS sequence"/>
</dbReference>